<dbReference type="Gene3D" id="3.40.50.80">
    <property type="entry name" value="Nucleotide-binding domain of ferredoxin-NADP reductase (FNR) module"/>
    <property type="match status" value="1"/>
</dbReference>
<comment type="cofactor">
    <cofactor evidence="15">
        <name>[2Fe-2S] cluster</name>
        <dbReference type="ChEBI" id="CHEBI:190135"/>
    </cofactor>
    <text evidence="15">Binds 1 [2Fe-2S] cluster per subunit.</text>
</comment>
<dbReference type="CDD" id="cd06218">
    <property type="entry name" value="DHOD_e_trans"/>
    <property type="match status" value="1"/>
</dbReference>
<dbReference type="SUPFAM" id="SSF52343">
    <property type="entry name" value="Ferredoxin reductase-like, C-terminal NADP-linked domain"/>
    <property type="match status" value="1"/>
</dbReference>
<evidence type="ECO:0000256" key="7">
    <source>
        <dbReference type="ARBA" id="ARBA00022723"/>
    </source>
</evidence>
<dbReference type="PRINTS" id="PR00409">
    <property type="entry name" value="PHDIOXRDTASE"/>
</dbReference>
<accession>A0AAW5E3B2</accession>
<evidence type="ECO:0000256" key="10">
    <source>
        <dbReference type="ARBA" id="ARBA00022982"/>
    </source>
</evidence>
<evidence type="ECO:0000256" key="17">
    <source>
        <dbReference type="PIRSR" id="PIRSR006816-2"/>
    </source>
</evidence>
<keyword evidence="8 15" id="KW-0274">FAD</keyword>
<feature type="binding site" evidence="15 16">
    <location>
        <begin position="77"/>
        <end position="78"/>
    </location>
    <ligand>
        <name>FAD</name>
        <dbReference type="ChEBI" id="CHEBI:57692"/>
    </ligand>
</feature>
<comment type="cofactor">
    <cofactor evidence="15 16">
        <name>FAD</name>
        <dbReference type="ChEBI" id="CHEBI:57692"/>
    </cofactor>
    <text evidence="15 16">Binds 1 FAD per subunit.</text>
</comment>
<comment type="similarity">
    <text evidence="2 15">Belongs to the PyrK family.</text>
</comment>
<sequence length="259" mass="28588">MMKKELMKVVSHECIGENIFELTLEGMLVNEMKEPGQFVHLKVSEGSEPLLRRPISIANINKADEQFTVIYRREGLGTRVLSEKILDQYVDVLGPLGNGFPVQGVKPGETALLVGGGIGVPPLYELSKQLVKKGVRVIHVLGFQSSSVVFYEEKFAELGNTYIATVDGSYGQKGFVTDIIKKEEIHFDTLYSCGPTPMLKALESSYHHKNAYISLEERMGCGIGACFACVCRLQDDPNGYSYKKICSDGPVFKVGEVIL</sequence>
<keyword evidence="5 15" id="KW-0285">Flavoprotein</keyword>
<feature type="domain" description="FAD-binding FR-type" evidence="18">
    <location>
        <begin position="2"/>
        <end position="102"/>
    </location>
</feature>
<dbReference type="Proteomes" id="UP001431131">
    <property type="component" value="Unassembled WGS sequence"/>
</dbReference>
<evidence type="ECO:0000313" key="20">
    <source>
        <dbReference type="Proteomes" id="UP001431131"/>
    </source>
</evidence>
<dbReference type="PANTHER" id="PTHR43513">
    <property type="entry name" value="DIHYDROOROTATE DEHYDROGENASE B (NAD(+)), ELECTRON TRANSFER SUBUNIT"/>
    <property type="match status" value="1"/>
</dbReference>
<evidence type="ECO:0000256" key="2">
    <source>
        <dbReference type="ARBA" id="ARBA00006422"/>
    </source>
</evidence>
<evidence type="ECO:0000313" key="19">
    <source>
        <dbReference type="EMBL" id="MCH1623846.1"/>
    </source>
</evidence>
<feature type="binding site" evidence="15 17">
    <location>
        <position position="246"/>
    </location>
    <ligand>
        <name>[2Fe-2S] cluster</name>
        <dbReference type="ChEBI" id="CHEBI:190135"/>
    </ligand>
</feature>
<dbReference type="InterPro" id="IPR023455">
    <property type="entry name" value="Dihydroorotate_DHASE_ETsu"/>
</dbReference>
<evidence type="ECO:0000256" key="11">
    <source>
        <dbReference type="ARBA" id="ARBA00023004"/>
    </source>
</evidence>
<comment type="function">
    <text evidence="15">Responsible for channeling the electrons from the oxidation of dihydroorotate from the FMN redox center in the PyrD type B subunit to the ultimate electron acceptor NAD(+).</text>
</comment>
<protein>
    <recommendedName>
        <fullName evidence="13 15">Dihydroorotate dehydrogenase B (NAD(+)), electron transfer subunit</fullName>
    </recommendedName>
    <alternativeName>
        <fullName evidence="14 15">Dihydroorotate oxidase B, electron transfer subunit</fullName>
    </alternativeName>
</protein>
<evidence type="ECO:0000256" key="6">
    <source>
        <dbReference type="ARBA" id="ARBA00022714"/>
    </source>
</evidence>
<dbReference type="Gene3D" id="2.40.30.10">
    <property type="entry name" value="Translation factors"/>
    <property type="match status" value="1"/>
</dbReference>
<dbReference type="AlphaFoldDB" id="A0AAW5E3B2"/>
<dbReference type="FunFam" id="3.40.50.80:FF:000017">
    <property type="entry name" value="Dihydroorotate dehydrogenase B (NAD(+)), electron transfer subunit"/>
    <property type="match status" value="1"/>
</dbReference>
<dbReference type="Pfam" id="PF00175">
    <property type="entry name" value="NAD_binding_1"/>
    <property type="match status" value="1"/>
</dbReference>
<dbReference type="PANTHER" id="PTHR43513:SF3">
    <property type="entry name" value="DIHYDROOROTATE DEHYDROGENASE B (NAD(+)), ELECTRON TRANSFER SUBUNIT-RELATED"/>
    <property type="match status" value="1"/>
</dbReference>
<keyword evidence="10 15" id="KW-0249">Electron transport</keyword>
<evidence type="ECO:0000256" key="14">
    <source>
        <dbReference type="ARBA" id="ARBA00082223"/>
    </source>
</evidence>
<dbReference type="NCBIfam" id="NF000799">
    <property type="entry name" value="PRK00054.1-4"/>
    <property type="match status" value="1"/>
</dbReference>
<evidence type="ECO:0000256" key="1">
    <source>
        <dbReference type="ARBA" id="ARBA00004715"/>
    </source>
</evidence>
<evidence type="ECO:0000256" key="4">
    <source>
        <dbReference type="ARBA" id="ARBA00022448"/>
    </source>
</evidence>
<evidence type="ECO:0000256" key="5">
    <source>
        <dbReference type="ARBA" id="ARBA00022630"/>
    </source>
</evidence>
<dbReference type="GO" id="GO:0009055">
    <property type="term" value="F:electron transfer activity"/>
    <property type="evidence" value="ECO:0007669"/>
    <property type="project" value="UniProtKB-UniRule"/>
</dbReference>
<dbReference type="Gene3D" id="2.10.240.10">
    <property type="entry name" value="Dihydroorotate dehydrogenase, electron transfer subunit"/>
    <property type="match status" value="1"/>
</dbReference>
<evidence type="ECO:0000256" key="8">
    <source>
        <dbReference type="ARBA" id="ARBA00022827"/>
    </source>
</evidence>
<dbReference type="InterPro" id="IPR017938">
    <property type="entry name" value="Riboflavin_synthase-like_b-brl"/>
</dbReference>
<feature type="binding site" evidence="15 17">
    <location>
        <position position="221"/>
    </location>
    <ligand>
        <name>[2Fe-2S] cluster</name>
        <dbReference type="ChEBI" id="CHEBI:190135"/>
    </ligand>
</feature>
<dbReference type="InterPro" id="IPR050353">
    <property type="entry name" value="PyrK_electron_transfer"/>
</dbReference>
<dbReference type="GO" id="GO:0044205">
    <property type="term" value="P:'de novo' UMP biosynthetic process"/>
    <property type="evidence" value="ECO:0007669"/>
    <property type="project" value="UniProtKB-UniRule"/>
</dbReference>
<dbReference type="InterPro" id="IPR017927">
    <property type="entry name" value="FAD-bd_FR_type"/>
</dbReference>
<dbReference type="GO" id="GO:0046872">
    <property type="term" value="F:metal ion binding"/>
    <property type="evidence" value="ECO:0007669"/>
    <property type="project" value="UniProtKB-KW"/>
</dbReference>
<dbReference type="RefSeq" id="WP_240251893.1">
    <property type="nucleotide sequence ID" value="NZ_JAKTTI010000001.1"/>
</dbReference>
<evidence type="ECO:0000256" key="9">
    <source>
        <dbReference type="ARBA" id="ARBA00022975"/>
    </source>
</evidence>
<dbReference type="GO" id="GO:0051537">
    <property type="term" value="F:2 iron, 2 sulfur cluster binding"/>
    <property type="evidence" value="ECO:0007669"/>
    <property type="project" value="UniProtKB-KW"/>
</dbReference>
<feature type="binding site" evidence="15 17">
    <location>
        <position position="226"/>
    </location>
    <ligand>
        <name>[2Fe-2S] cluster</name>
        <dbReference type="ChEBI" id="CHEBI:190135"/>
    </ligand>
</feature>
<dbReference type="NCBIfam" id="NF000797">
    <property type="entry name" value="PRK00054.1-2"/>
    <property type="match status" value="1"/>
</dbReference>
<dbReference type="InterPro" id="IPR012165">
    <property type="entry name" value="Cyt_c3_hydrogenase_gsu"/>
</dbReference>
<dbReference type="HAMAP" id="MF_01211">
    <property type="entry name" value="DHODB_Fe_S_bind"/>
    <property type="match status" value="1"/>
</dbReference>
<dbReference type="InterPro" id="IPR019480">
    <property type="entry name" value="Dihydroorotate_DH_Fe-S-bd"/>
</dbReference>
<evidence type="ECO:0000256" key="13">
    <source>
        <dbReference type="ARBA" id="ARBA00069792"/>
    </source>
</evidence>
<evidence type="ECO:0000256" key="3">
    <source>
        <dbReference type="ARBA" id="ARBA00011669"/>
    </source>
</evidence>
<keyword evidence="4 15" id="KW-0813">Transport</keyword>
<dbReference type="InterPro" id="IPR001433">
    <property type="entry name" value="OxRdtase_FAD/NAD-bd"/>
</dbReference>
<evidence type="ECO:0000256" key="15">
    <source>
        <dbReference type="HAMAP-Rule" id="MF_01211"/>
    </source>
</evidence>
<keyword evidence="12 15" id="KW-0411">Iron-sulfur</keyword>
<dbReference type="InterPro" id="IPR037117">
    <property type="entry name" value="Dihydroorotate_DH_ele_sf"/>
</dbReference>
<comment type="pathway">
    <text evidence="1 15">Pyrimidine metabolism; UMP biosynthesis via de novo pathway; orotate from (S)-dihydroorotate (NAD(+) route): step 1/1.</text>
</comment>
<dbReference type="SUPFAM" id="SSF63380">
    <property type="entry name" value="Riboflavin synthase domain-like"/>
    <property type="match status" value="1"/>
</dbReference>
<keyword evidence="6 15" id="KW-0001">2Fe-2S</keyword>
<name>A0AAW5E3B2_9BACI</name>
<evidence type="ECO:0000256" key="16">
    <source>
        <dbReference type="PIRSR" id="PIRSR006816-1"/>
    </source>
</evidence>
<dbReference type="GO" id="GO:0050660">
    <property type="term" value="F:flavin adenine dinucleotide binding"/>
    <property type="evidence" value="ECO:0007669"/>
    <property type="project" value="InterPro"/>
</dbReference>
<feature type="binding site" evidence="15 17">
    <location>
        <position position="229"/>
    </location>
    <ligand>
        <name>[2Fe-2S] cluster</name>
        <dbReference type="ChEBI" id="CHEBI:190135"/>
    </ligand>
</feature>
<dbReference type="PIRSF" id="PIRSF006816">
    <property type="entry name" value="Cyc3_hyd_g"/>
    <property type="match status" value="1"/>
</dbReference>
<comment type="caution">
    <text evidence="19">The sequence shown here is derived from an EMBL/GenBank/DDBJ whole genome shotgun (WGS) entry which is preliminary data.</text>
</comment>
<comment type="cofactor">
    <cofactor evidence="17">
        <name>[2Fe-2S] cluster</name>
        <dbReference type="ChEBI" id="CHEBI:190135"/>
    </cofactor>
    <text evidence="17">Binds 1 [2Fe-2S] cluster per subunit.</text>
</comment>
<feature type="binding site" evidence="15 16">
    <location>
        <begin position="53"/>
        <end position="56"/>
    </location>
    <ligand>
        <name>FAD</name>
        <dbReference type="ChEBI" id="CHEBI:57692"/>
    </ligand>
</feature>
<reference evidence="19" key="1">
    <citation type="submission" date="2022-02" db="EMBL/GenBank/DDBJ databases">
        <title>Fredinandcohnia quinoae sp. nov. isolated from Chenopodium quinoa seeds.</title>
        <authorList>
            <person name="Saati-Santamaria Z."/>
            <person name="Flores-Felix J.D."/>
            <person name="Igual J.M."/>
            <person name="Velazquez E."/>
            <person name="Garcia-Fraile P."/>
            <person name="Martinez-Molina E."/>
        </authorList>
    </citation>
    <scope>NUCLEOTIDE SEQUENCE</scope>
    <source>
        <strain evidence="19">SECRCQ15</strain>
    </source>
</reference>
<dbReference type="GO" id="GO:0016491">
    <property type="term" value="F:oxidoreductase activity"/>
    <property type="evidence" value="ECO:0007669"/>
    <property type="project" value="InterPro"/>
</dbReference>
<evidence type="ECO:0000256" key="12">
    <source>
        <dbReference type="ARBA" id="ARBA00023014"/>
    </source>
</evidence>
<keyword evidence="9 15" id="KW-0665">Pyrimidine biosynthesis</keyword>
<feature type="binding site" evidence="15 16">
    <location>
        <begin position="70"/>
        <end position="72"/>
    </location>
    <ligand>
        <name>FAD</name>
        <dbReference type="ChEBI" id="CHEBI:57692"/>
    </ligand>
</feature>
<organism evidence="19 20">
    <name type="scientific">Fredinandcohnia quinoae</name>
    <dbReference type="NCBI Taxonomy" id="2918902"/>
    <lineage>
        <taxon>Bacteria</taxon>
        <taxon>Bacillati</taxon>
        <taxon>Bacillota</taxon>
        <taxon>Bacilli</taxon>
        <taxon>Bacillales</taxon>
        <taxon>Bacillaceae</taxon>
        <taxon>Fredinandcohnia</taxon>
    </lineage>
</organism>
<dbReference type="PROSITE" id="PS51384">
    <property type="entry name" value="FAD_FR"/>
    <property type="match status" value="1"/>
</dbReference>
<keyword evidence="20" id="KW-1185">Reference proteome</keyword>
<proteinExistence type="inferred from homology"/>
<keyword evidence="11 15" id="KW-0408">Iron</keyword>
<dbReference type="EMBL" id="JAKTTI010000001">
    <property type="protein sequence ID" value="MCH1623846.1"/>
    <property type="molecule type" value="Genomic_DNA"/>
</dbReference>
<dbReference type="FunFam" id="2.10.240.10:FF:000001">
    <property type="entry name" value="Dihydroorotate dehydrogenase B (NAD(+)), electron transfer subunit"/>
    <property type="match status" value="1"/>
</dbReference>
<gene>
    <name evidence="15" type="primary">pyrK</name>
    <name evidence="19" type="ORF">MJG50_00790</name>
</gene>
<evidence type="ECO:0000259" key="18">
    <source>
        <dbReference type="PROSITE" id="PS51384"/>
    </source>
</evidence>
<dbReference type="Pfam" id="PF10418">
    <property type="entry name" value="DHODB_Fe-S_bind"/>
    <property type="match status" value="1"/>
</dbReference>
<keyword evidence="7 15" id="KW-0479">Metal-binding</keyword>
<dbReference type="InterPro" id="IPR039261">
    <property type="entry name" value="FNR_nucleotide-bd"/>
</dbReference>
<comment type="subunit">
    <text evidence="3 15">Heterotetramer of 2 PyrK and 2 PyrD type B subunits.</text>
</comment>